<dbReference type="AlphaFoldDB" id="A0AAV5US89"/>
<keyword evidence="3" id="KW-0732">Signal</keyword>
<dbReference type="Proteomes" id="UP001432322">
    <property type="component" value="Unassembled WGS sequence"/>
</dbReference>
<feature type="region of interest" description="Disordered" evidence="1">
    <location>
        <begin position="183"/>
        <end position="216"/>
    </location>
</feature>
<name>A0AAV5US89_9BILA</name>
<feature type="non-terminal residue" evidence="4">
    <location>
        <position position="1"/>
    </location>
</feature>
<feature type="signal peptide" evidence="3">
    <location>
        <begin position="1"/>
        <end position="16"/>
    </location>
</feature>
<feature type="transmembrane region" description="Helical" evidence="2">
    <location>
        <begin position="151"/>
        <end position="174"/>
    </location>
</feature>
<protein>
    <submittedName>
        <fullName evidence="4">Uncharacterized protein</fullName>
    </submittedName>
</protein>
<accession>A0AAV5US89</accession>
<gene>
    <name evidence="4" type="ORF">PFISCL1PPCAC_412</name>
</gene>
<comment type="caution">
    <text evidence="4">The sequence shown here is derived from an EMBL/GenBank/DDBJ whole genome shotgun (WGS) entry which is preliminary data.</text>
</comment>
<feature type="chain" id="PRO_5043461925" evidence="3">
    <location>
        <begin position="17"/>
        <end position="216"/>
    </location>
</feature>
<evidence type="ECO:0000256" key="1">
    <source>
        <dbReference type="SAM" id="MobiDB-lite"/>
    </source>
</evidence>
<reference evidence="4" key="1">
    <citation type="submission" date="2023-10" db="EMBL/GenBank/DDBJ databases">
        <title>Genome assembly of Pristionchus species.</title>
        <authorList>
            <person name="Yoshida K."/>
            <person name="Sommer R.J."/>
        </authorList>
    </citation>
    <scope>NUCLEOTIDE SEQUENCE</scope>
    <source>
        <strain evidence="4">RS5133</strain>
    </source>
</reference>
<keyword evidence="2" id="KW-0472">Membrane</keyword>
<keyword evidence="2" id="KW-1133">Transmembrane helix</keyword>
<dbReference type="EMBL" id="BTSY01000001">
    <property type="protein sequence ID" value="GMT09115.1"/>
    <property type="molecule type" value="Genomic_DNA"/>
</dbReference>
<keyword evidence="2" id="KW-0812">Transmembrane</keyword>
<evidence type="ECO:0000313" key="5">
    <source>
        <dbReference type="Proteomes" id="UP001432322"/>
    </source>
</evidence>
<evidence type="ECO:0000313" key="4">
    <source>
        <dbReference type="EMBL" id="GMT09115.1"/>
    </source>
</evidence>
<organism evidence="4 5">
    <name type="scientific">Pristionchus fissidentatus</name>
    <dbReference type="NCBI Taxonomy" id="1538716"/>
    <lineage>
        <taxon>Eukaryota</taxon>
        <taxon>Metazoa</taxon>
        <taxon>Ecdysozoa</taxon>
        <taxon>Nematoda</taxon>
        <taxon>Chromadorea</taxon>
        <taxon>Rhabditida</taxon>
        <taxon>Rhabditina</taxon>
        <taxon>Diplogasteromorpha</taxon>
        <taxon>Diplogasteroidea</taxon>
        <taxon>Neodiplogasteridae</taxon>
        <taxon>Pristionchus</taxon>
    </lineage>
</organism>
<feature type="compositionally biased region" description="Basic and acidic residues" evidence="1">
    <location>
        <begin position="183"/>
        <end position="207"/>
    </location>
</feature>
<proteinExistence type="predicted"/>
<evidence type="ECO:0000256" key="2">
    <source>
        <dbReference type="SAM" id="Phobius"/>
    </source>
</evidence>
<keyword evidence="5" id="KW-1185">Reference proteome</keyword>
<sequence>LIHFFLLLSAIRGAEPDCSSCDSLTRPSDCDGCVQPTYDNAQGSTTTASCPLDKWTLDGTTEWSGATVICKESRRNEGKCAWFFTYADGDDEEIDKAQCLHRKPCDPSTLSVGNSEEKRCTGLYYRSAYGDSFISKSKERVQQLKESKKRVLMGFGISGGLLLVFTLVTIGIGISRCIKNNKKTEKEQRKLSAEKAKGATTQKKEDVPATTDAPGS</sequence>
<evidence type="ECO:0000256" key="3">
    <source>
        <dbReference type="SAM" id="SignalP"/>
    </source>
</evidence>